<dbReference type="VEuPathDB" id="FungiDB:BO82DRAFT_18197"/>
<proteinExistence type="predicted"/>
<accession>A0A319CKN4</accession>
<evidence type="ECO:0000313" key="2">
    <source>
        <dbReference type="Proteomes" id="UP000248340"/>
    </source>
</evidence>
<name>A0A319CKN4_9EURO</name>
<protein>
    <submittedName>
        <fullName evidence="1">Uncharacterized protein</fullName>
    </submittedName>
</protein>
<evidence type="ECO:0000313" key="1">
    <source>
        <dbReference type="EMBL" id="PYH84461.1"/>
    </source>
</evidence>
<dbReference type="AlphaFoldDB" id="A0A319CKN4"/>
<organism evidence="1 2">
    <name type="scientific">Aspergillus uvarum CBS 121591</name>
    <dbReference type="NCBI Taxonomy" id="1448315"/>
    <lineage>
        <taxon>Eukaryota</taxon>
        <taxon>Fungi</taxon>
        <taxon>Dikarya</taxon>
        <taxon>Ascomycota</taxon>
        <taxon>Pezizomycotina</taxon>
        <taxon>Eurotiomycetes</taxon>
        <taxon>Eurotiomycetidae</taxon>
        <taxon>Eurotiales</taxon>
        <taxon>Aspergillaceae</taxon>
        <taxon>Aspergillus</taxon>
        <taxon>Aspergillus subgen. Circumdati</taxon>
    </lineage>
</organism>
<keyword evidence="2" id="KW-1185">Reference proteome</keyword>
<dbReference type="Proteomes" id="UP000248340">
    <property type="component" value="Unassembled WGS sequence"/>
</dbReference>
<gene>
    <name evidence="1" type="ORF">BO82DRAFT_18197</name>
</gene>
<reference evidence="1 2" key="1">
    <citation type="submission" date="2016-12" db="EMBL/GenBank/DDBJ databases">
        <title>The genomes of Aspergillus section Nigri reveals drivers in fungal speciation.</title>
        <authorList>
            <consortium name="DOE Joint Genome Institute"/>
            <person name="Vesth T.C."/>
            <person name="Nybo J."/>
            <person name="Theobald S."/>
            <person name="Brandl J."/>
            <person name="Frisvad J.C."/>
            <person name="Nielsen K.F."/>
            <person name="Lyhne E.K."/>
            <person name="Kogle M.E."/>
            <person name="Kuo A."/>
            <person name="Riley R."/>
            <person name="Clum A."/>
            <person name="Nolan M."/>
            <person name="Lipzen A."/>
            <person name="Salamov A."/>
            <person name="Henrissat B."/>
            <person name="Wiebenga A."/>
            <person name="De Vries R.P."/>
            <person name="Grigoriev I.V."/>
            <person name="Mortensen U.H."/>
            <person name="Andersen M.R."/>
            <person name="Baker S.E."/>
        </authorList>
    </citation>
    <scope>NUCLEOTIDE SEQUENCE [LARGE SCALE GENOMIC DNA]</scope>
    <source>
        <strain evidence="1 2">CBS 121591</strain>
    </source>
</reference>
<dbReference type="GeneID" id="37133178"/>
<dbReference type="RefSeq" id="XP_025494661.1">
    <property type="nucleotide sequence ID" value="XM_025630437.1"/>
</dbReference>
<sequence>MNSRDSSCHLASWLYFCITLYSMIRTWIEEERAFTDLIHVVIGLICYSRCECRRAQRSIWLLGFMELSVRMNVSGIVCFEVKATQISHDHGIQHLVLFPTMHIHATDEEIRHRVDILIFPSRLLTRYINVHPRYKGACYMSDRCVPSKTSRTLLATGGLSQVSSRVHVCILNA</sequence>
<dbReference type="EMBL" id="KZ821684">
    <property type="protein sequence ID" value="PYH84461.1"/>
    <property type="molecule type" value="Genomic_DNA"/>
</dbReference>